<proteinExistence type="evidence at transcript level"/>
<reference evidence="1" key="1">
    <citation type="submission" date="2003-01" db="EMBL/GenBank/DDBJ databases">
        <title>Full-length cDNA libraries and normalization.</title>
        <authorList>
            <person name="Li W.B."/>
            <person name="Gruber C."/>
            <person name="Jessee J."/>
            <person name="Polayes D."/>
        </authorList>
    </citation>
    <scope>NUCLEOTIDE SEQUENCE</scope>
    <source>
        <tissue evidence="1">HeLa cells</tissue>
    </source>
</reference>
<reference evidence="1" key="2">
    <citation type="submission" date="2003-01" db="EMBL/GenBank/DDBJ databases">
        <authorList>
            <person name="Genoscope"/>
        </authorList>
    </citation>
    <scope>NUCLEOTIDE SEQUENCE</scope>
    <source>
        <tissue evidence="1">HeLa cells</tissue>
    </source>
</reference>
<evidence type="ECO:0000313" key="1">
    <source>
        <dbReference type="EMBL" id="CAD61948.1"/>
    </source>
</evidence>
<dbReference type="AlphaFoldDB" id="Q86SZ0"/>
<protein>
    <submittedName>
        <fullName evidence="1">Full-length cDNA clone CS0DK012YO09 of HeLa cells of Homo sapiens (human)</fullName>
    </submittedName>
</protein>
<name>Q86SZ0_HUMAN</name>
<organism evidence="1">
    <name type="scientific">Homo sapiens</name>
    <name type="common">Human</name>
    <dbReference type="NCBI Taxonomy" id="9606"/>
    <lineage>
        <taxon>Eukaryota</taxon>
        <taxon>Metazoa</taxon>
        <taxon>Chordata</taxon>
        <taxon>Craniata</taxon>
        <taxon>Vertebrata</taxon>
        <taxon>Euteleostomi</taxon>
        <taxon>Mammalia</taxon>
        <taxon>Eutheria</taxon>
        <taxon>Euarchontoglires</taxon>
        <taxon>Primates</taxon>
        <taxon>Haplorrhini</taxon>
        <taxon>Catarrhini</taxon>
        <taxon>Hominidae</taxon>
        <taxon>Homo</taxon>
    </lineage>
</organism>
<accession>Q86SZ0</accession>
<dbReference type="EMBL" id="BX161511">
    <property type="protein sequence ID" value="CAD61948.1"/>
    <property type="molecule type" value="mRNA"/>
</dbReference>
<sequence length="149" mass="16392">MKPAGNGFPSPLAGPGSRRGCVPGLTTWIRARARETGSRRGRNVFSPERAAGSGGCFCSGRIPRVSAVDALRVAGARRAAVSRGKAGVPLRYRERHLELSEWPRKPARAHFPARTGCWWFWWLLSGGTPGTSKGGFIWLYLTWQFLLNK</sequence>